<accession>A0ABS7HY95</accession>
<feature type="transmembrane region" description="Helical" evidence="1">
    <location>
        <begin position="56"/>
        <end position="76"/>
    </location>
</feature>
<keyword evidence="1" id="KW-1133">Transmembrane helix</keyword>
<name>A0ABS7HY95_9MICO</name>
<evidence type="ECO:0000313" key="3">
    <source>
        <dbReference type="Proteomes" id="UP000777440"/>
    </source>
</evidence>
<keyword evidence="1" id="KW-0812">Transmembrane</keyword>
<dbReference type="EMBL" id="JAEUAX010000004">
    <property type="protein sequence ID" value="MBW9110028.1"/>
    <property type="molecule type" value="Genomic_DNA"/>
</dbReference>
<dbReference type="RefSeq" id="WP_220339455.1">
    <property type="nucleotide sequence ID" value="NZ_JAEUAX010000004.1"/>
</dbReference>
<dbReference type="Proteomes" id="UP000777440">
    <property type="component" value="Unassembled WGS sequence"/>
</dbReference>
<evidence type="ECO:0000313" key="2">
    <source>
        <dbReference type="EMBL" id="MBW9110028.1"/>
    </source>
</evidence>
<organism evidence="2 3">
    <name type="scientific">Microbacterium ureisolvens</name>
    <dbReference type="NCBI Taxonomy" id="2781186"/>
    <lineage>
        <taxon>Bacteria</taxon>
        <taxon>Bacillati</taxon>
        <taxon>Actinomycetota</taxon>
        <taxon>Actinomycetes</taxon>
        <taxon>Micrococcales</taxon>
        <taxon>Microbacteriaceae</taxon>
        <taxon>Microbacterium</taxon>
    </lineage>
</organism>
<protein>
    <recommendedName>
        <fullName evidence="4">PH domain-containing protein</fullName>
    </recommendedName>
</protein>
<sequence length="188" mass="20466">MTDEFADAGGEEVIWAGAPDPRKLLTVADAWLLPLGVLIPVGGIAISLQAPTAPRIGSVIIWTSVGLFLLAGRFIVKSQRKRRTRYVLTDRRALILRSGKTFAFEITPAVPHIEVQRTERHITLKFTNDDPGSYGVAGSELAADTGLDFLVHPGRSARFAFFDVPRTAQLDDVLDAFVRTGRVVEGIA</sequence>
<comment type="caution">
    <text evidence="2">The sequence shown here is derived from an EMBL/GenBank/DDBJ whole genome shotgun (WGS) entry which is preliminary data.</text>
</comment>
<keyword evidence="3" id="KW-1185">Reference proteome</keyword>
<gene>
    <name evidence="2" type="ORF">JNB61_09625</name>
</gene>
<evidence type="ECO:0008006" key="4">
    <source>
        <dbReference type="Google" id="ProtNLM"/>
    </source>
</evidence>
<proteinExistence type="predicted"/>
<feature type="transmembrane region" description="Helical" evidence="1">
    <location>
        <begin position="31"/>
        <end position="50"/>
    </location>
</feature>
<keyword evidence="1" id="KW-0472">Membrane</keyword>
<evidence type="ECO:0000256" key="1">
    <source>
        <dbReference type="SAM" id="Phobius"/>
    </source>
</evidence>
<reference evidence="2 3" key="1">
    <citation type="journal article" date="2021" name="MBio">
        <title>Poor Competitiveness of Bradyrhizobium in Pigeon Pea Root Colonization in Indian Soils.</title>
        <authorList>
            <person name="Chalasani D."/>
            <person name="Basu A."/>
            <person name="Pullabhotla S.V.S.R.N."/>
            <person name="Jorrin B."/>
            <person name="Neal A.L."/>
            <person name="Poole P.S."/>
            <person name="Podile A.R."/>
            <person name="Tkacz A."/>
        </authorList>
    </citation>
    <scope>NUCLEOTIDE SEQUENCE [LARGE SCALE GENOMIC DNA]</scope>
    <source>
        <strain evidence="2 3">HU12</strain>
    </source>
</reference>